<gene>
    <name evidence="3" type="ORF">SAMN02745753_03314</name>
</gene>
<feature type="domain" description="J" evidence="2">
    <location>
        <begin position="141"/>
        <end position="192"/>
    </location>
</feature>
<evidence type="ECO:0000259" key="2">
    <source>
        <dbReference type="PROSITE" id="PS50076"/>
    </source>
</evidence>
<dbReference type="AlphaFoldDB" id="A0A1M5HAJ3"/>
<dbReference type="CDD" id="cd06257">
    <property type="entry name" value="DnaJ"/>
    <property type="match status" value="1"/>
</dbReference>
<evidence type="ECO:0000256" key="1">
    <source>
        <dbReference type="ARBA" id="ARBA00023186"/>
    </source>
</evidence>
<protein>
    <submittedName>
        <fullName evidence="3">DnaJ domain-containing protein</fullName>
    </submittedName>
</protein>
<keyword evidence="4" id="KW-1185">Reference proteome</keyword>
<dbReference type="Gene3D" id="1.10.287.110">
    <property type="entry name" value="DnaJ domain"/>
    <property type="match status" value="1"/>
</dbReference>
<dbReference type="InterPro" id="IPR001623">
    <property type="entry name" value="DnaJ_domain"/>
</dbReference>
<dbReference type="SUPFAM" id="SSF46565">
    <property type="entry name" value="Chaperone J-domain"/>
    <property type="match status" value="1"/>
</dbReference>
<accession>A0A1M5HAJ3</accession>
<dbReference type="PROSITE" id="PS50076">
    <property type="entry name" value="DNAJ_2"/>
    <property type="match status" value="1"/>
</dbReference>
<dbReference type="EMBL" id="FQVF01000016">
    <property type="protein sequence ID" value="SHG12956.1"/>
    <property type="molecule type" value="Genomic_DNA"/>
</dbReference>
<organism evidence="3 4">
    <name type="scientific">Marinomonas polaris DSM 16579</name>
    <dbReference type="NCBI Taxonomy" id="1122206"/>
    <lineage>
        <taxon>Bacteria</taxon>
        <taxon>Pseudomonadati</taxon>
        <taxon>Pseudomonadota</taxon>
        <taxon>Gammaproteobacteria</taxon>
        <taxon>Oceanospirillales</taxon>
        <taxon>Oceanospirillaceae</taxon>
        <taxon>Marinomonas</taxon>
    </lineage>
</organism>
<proteinExistence type="predicted"/>
<evidence type="ECO:0000313" key="3">
    <source>
        <dbReference type="EMBL" id="SHG12956.1"/>
    </source>
</evidence>
<dbReference type="Pfam" id="PF12339">
    <property type="entry name" value="DNAJ_related"/>
    <property type="match status" value="1"/>
</dbReference>
<dbReference type="STRING" id="1122206.SAMN02745753_03314"/>
<evidence type="ECO:0000313" key="4">
    <source>
        <dbReference type="Proteomes" id="UP000184517"/>
    </source>
</evidence>
<dbReference type="Pfam" id="PF00226">
    <property type="entry name" value="DnaJ"/>
    <property type="match status" value="1"/>
</dbReference>
<dbReference type="InterPro" id="IPR036869">
    <property type="entry name" value="J_dom_sf"/>
</dbReference>
<dbReference type="RefSeq" id="WP_072840784.1">
    <property type="nucleotide sequence ID" value="NZ_FQVF01000016.1"/>
</dbReference>
<reference evidence="4" key="1">
    <citation type="submission" date="2016-11" db="EMBL/GenBank/DDBJ databases">
        <authorList>
            <person name="Varghese N."/>
            <person name="Submissions S."/>
        </authorList>
    </citation>
    <scope>NUCLEOTIDE SEQUENCE [LARGE SCALE GENOMIC DNA]</scope>
    <source>
        <strain evidence="4">DSM 16579</strain>
    </source>
</reference>
<sequence>MKNPLVGPILAILKNHPNGMSEFDILKALKDQLPEFSKLADDANLQLFRQHFLIMNALYQLQSSLWQEENLMLNISALRIHLLSASEIQLSASTSLNDSVGAKLAAYYLDWEEYEKTDEDEVSRLLNSFYKGISLPGNRDSALKTLQIDSSNPTKATIKQQYRKLAQKHHPDRGGDQDAFIGLRQAYEYLMF</sequence>
<keyword evidence="1" id="KW-0143">Chaperone</keyword>
<name>A0A1M5HAJ3_9GAMM</name>
<dbReference type="InterPro" id="IPR021059">
    <property type="entry name" value="DnaJ-related_N"/>
</dbReference>
<dbReference type="OrthoDB" id="581986at2"/>
<dbReference type="Proteomes" id="UP000184517">
    <property type="component" value="Unassembled WGS sequence"/>
</dbReference>